<dbReference type="EMBL" id="JADWDJ010000002">
    <property type="protein sequence ID" value="KAG5284612.1"/>
    <property type="molecule type" value="Genomic_DNA"/>
</dbReference>
<keyword evidence="3" id="KW-1185">Reference proteome</keyword>
<feature type="compositionally biased region" description="Polar residues" evidence="1">
    <location>
        <begin position="120"/>
        <end position="129"/>
    </location>
</feature>
<evidence type="ECO:0000313" key="3">
    <source>
        <dbReference type="Proteomes" id="UP000823561"/>
    </source>
</evidence>
<feature type="region of interest" description="Disordered" evidence="1">
    <location>
        <begin position="264"/>
        <end position="287"/>
    </location>
</feature>
<protein>
    <submittedName>
        <fullName evidence="2">Uncharacterized protein</fullName>
    </submittedName>
</protein>
<organism evidence="2 3">
    <name type="scientific">Alosa alosa</name>
    <name type="common">allis shad</name>
    <dbReference type="NCBI Taxonomy" id="278164"/>
    <lineage>
        <taxon>Eukaryota</taxon>
        <taxon>Metazoa</taxon>
        <taxon>Chordata</taxon>
        <taxon>Craniata</taxon>
        <taxon>Vertebrata</taxon>
        <taxon>Euteleostomi</taxon>
        <taxon>Actinopterygii</taxon>
        <taxon>Neopterygii</taxon>
        <taxon>Teleostei</taxon>
        <taxon>Clupei</taxon>
        <taxon>Clupeiformes</taxon>
        <taxon>Clupeoidei</taxon>
        <taxon>Clupeidae</taxon>
        <taxon>Alosa</taxon>
    </lineage>
</organism>
<feature type="compositionally biased region" description="Pro residues" evidence="1">
    <location>
        <begin position="268"/>
        <end position="279"/>
    </location>
</feature>
<sequence>MQHIVNTAGWIIGASLPSLKDIYTFHLTRKATTISRHKATQILNESLCGLLSMGMDDPGPSKPLKGILKGTSRQQEPTVHQMDCPMSASSAGLPQTNLQSSSGTDVANAQGRPLKGILRNNLSDSVSDSNGKKRRKQQRWDEGNILATSCHSWLKTAAGCRDSKSGPYLCSITMLDDEFEEDRCLCKRRPILHLNQDQACKQGVFVNDNLILHRKKSQSWDEISILETQHPSTQDTSSTQPCHWGIGNRTCVADGVKEDCRSIECFPEPQPMSPQPDPEPQAEESLEHPKPLDQVQVMDTSPVGMHLSLEAVSKAEGLEEDSTDKVIGHDESTHFEELRKAYIRESRQLPTLLMLHTLMPVNGVARQAKKSRQKQGLKSNDLSR</sequence>
<dbReference type="Proteomes" id="UP000823561">
    <property type="component" value="Chromosome 2"/>
</dbReference>
<reference evidence="2" key="1">
    <citation type="submission" date="2020-10" db="EMBL/GenBank/DDBJ databases">
        <title>Chromosome-scale genome assembly of the Allis shad, Alosa alosa.</title>
        <authorList>
            <person name="Margot Z."/>
            <person name="Christophe K."/>
            <person name="Cabau C."/>
            <person name="Louis A."/>
            <person name="Berthelot C."/>
            <person name="Parey E."/>
            <person name="Roest Crollius H."/>
            <person name="Montfort J."/>
            <person name="Robinson-Rechavi M."/>
            <person name="Bucao C."/>
            <person name="Bouchez O."/>
            <person name="Gislard M."/>
            <person name="Lluch J."/>
            <person name="Milhes M."/>
            <person name="Lampietro C."/>
            <person name="Lopez Roques C."/>
            <person name="Donnadieu C."/>
            <person name="Braasch I."/>
            <person name="Desvignes T."/>
            <person name="Postlethwait J."/>
            <person name="Bobe J."/>
            <person name="Guiguen Y."/>
        </authorList>
    </citation>
    <scope>NUCLEOTIDE SEQUENCE</scope>
    <source>
        <strain evidence="2">M-15738</strain>
        <tissue evidence="2">Blood</tissue>
    </source>
</reference>
<proteinExistence type="predicted"/>
<name>A0AAV6HEH1_9TELE</name>
<feature type="region of interest" description="Disordered" evidence="1">
    <location>
        <begin position="59"/>
        <end position="140"/>
    </location>
</feature>
<comment type="caution">
    <text evidence="2">The sequence shown here is derived from an EMBL/GenBank/DDBJ whole genome shotgun (WGS) entry which is preliminary data.</text>
</comment>
<feature type="compositionally biased region" description="Polar residues" evidence="1">
    <location>
        <begin position="87"/>
        <end position="107"/>
    </location>
</feature>
<dbReference type="Gene3D" id="6.10.250.1050">
    <property type="match status" value="1"/>
</dbReference>
<gene>
    <name evidence="2" type="ORF">AALO_G00028590</name>
</gene>
<evidence type="ECO:0000256" key="1">
    <source>
        <dbReference type="SAM" id="MobiDB-lite"/>
    </source>
</evidence>
<accession>A0AAV6HEH1</accession>
<dbReference type="AlphaFoldDB" id="A0AAV6HEH1"/>
<evidence type="ECO:0000313" key="2">
    <source>
        <dbReference type="EMBL" id="KAG5284612.1"/>
    </source>
</evidence>